<evidence type="ECO:0000313" key="4">
    <source>
        <dbReference type="Proteomes" id="UP000703038"/>
    </source>
</evidence>
<dbReference type="Proteomes" id="UP000703038">
    <property type="component" value="Unassembled WGS sequence"/>
</dbReference>
<dbReference type="SUPFAM" id="SSF51735">
    <property type="entry name" value="NAD(P)-binding Rossmann-fold domains"/>
    <property type="match status" value="1"/>
</dbReference>
<dbReference type="Pfam" id="PF00106">
    <property type="entry name" value="adh_short"/>
    <property type="match status" value="1"/>
</dbReference>
<dbReference type="InterPro" id="IPR002347">
    <property type="entry name" value="SDR_fam"/>
</dbReference>
<dbReference type="InterPro" id="IPR020904">
    <property type="entry name" value="Sc_DH/Rdtase_CS"/>
</dbReference>
<protein>
    <submittedName>
        <fullName evidence="3">Short-subunit dehydrogenase</fullName>
    </submittedName>
</protein>
<dbReference type="InterPro" id="IPR036291">
    <property type="entry name" value="NAD(P)-bd_dom_sf"/>
</dbReference>
<dbReference type="CDD" id="cd05233">
    <property type="entry name" value="SDR_c"/>
    <property type="match status" value="1"/>
</dbReference>
<evidence type="ECO:0000313" key="3">
    <source>
        <dbReference type="EMBL" id="MBM7417392.1"/>
    </source>
</evidence>
<accession>A0ABS2KZP3</accession>
<dbReference type="PRINTS" id="PR00081">
    <property type="entry name" value="GDHRDH"/>
</dbReference>
<comment type="caution">
    <text evidence="3">The sequence shown here is derived from an EMBL/GenBank/DDBJ whole genome shotgun (WGS) entry which is preliminary data.</text>
</comment>
<dbReference type="EMBL" id="JAFBBK010000001">
    <property type="protein sequence ID" value="MBM7417392.1"/>
    <property type="molecule type" value="Genomic_DNA"/>
</dbReference>
<keyword evidence="2" id="KW-0560">Oxidoreductase</keyword>
<comment type="similarity">
    <text evidence="1">Belongs to the short-chain dehydrogenases/reductases (SDR) family.</text>
</comment>
<name>A0ABS2KZP3_9NOCA</name>
<keyword evidence="4" id="KW-1185">Reference proteome</keyword>
<dbReference type="RefSeq" id="WP_204870039.1">
    <property type="nucleotide sequence ID" value="NZ_JAFBBK010000001.1"/>
</dbReference>
<reference evidence="3 4" key="1">
    <citation type="submission" date="2021-01" db="EMBL/GenBank/DDBJ databases">
        <title>Genomics of switchgrass bacterial isolates.</title>
        <authorList>
            <person name="Shade A."/>
        </authorList>
    </citation>
    <scope>NUCLEOTIDE SEQUENCE [LARGE SCALE GENOMIC DNA]</scope>
    <source>
        <strain evidence="3 4">PvP111</strain>
    </source>
</reference>
<dbReference type="Gene3D" id="3.40.50.720">
    <property type="entry name" value="NAD(P)-binding Rossmann-like Domain"/>
    <property type="match status" value="1"/>
</dbReference>
<dbReference type="PANTHER" id="PTHR43669:SF3">
    <property type="entry name" value="ALCOHOL DEHYDROGENASE, PUTATIVE (AFU_ORTHOLOGUE AFUA_3G03445)-RELATED"/>
    <property type="match status" value="1"/>
</dbReference>
<dbReference type="PANTHER" id="PTHR43669">
    <property type="entry name" value="5-KETO-D-GLUCONATE 5-REDUCTASE"/>
    <property type="match status" value="1"/>
</dbReference>
<gene>
    <name evidence="3" type="ORF">JOE42_004125</name>
</gene>
<evidence type="ECO:0000256" key="2">
    <source>
        <dbReference type="ARBA" id="ARBA00023002"/>
    </source>
</evidence>
<sequence>MRKFALVTGAAGGIGQVVARRLADRDYTVLAAERDDDLAARAAHAIAGAVPITCDLDNADAVRSLCDRISADWSSNLEIAFLNAGTVVPGDVVDSDPADIDSQLRIMLSSTAHLAQAAAQAMSRQGRGHIVATVSQGAVLSLPGSAAYSAAKAGLRAFLAALHLELRGSGVTVGGVYPSAVDTAMLRHEANHNGSLLNFVGTVSTTQDVADGVDKAIRTGRLEVFLPRSDAFSVKFLQAFPRLVPILLPLAERIGERGRLRYLATTSS</sequence>
<evidence type="ECO:0000256" key="1">
    <source>
        <dbReference type="ARBA" id="ARBA00006484"/>
    </source>
</evidence>
<dbReference type="PROSITE" id="PS00061">
    <property type="entry name" value="ADH_SHORT"/>
    <property type="match status" value="1"/>
</dbReference>
<proteinExistence type="inferred from homology"/>
<organism evidence="3 4">
    <name type="scientific">Rhodococcoides corynebacterioides</name>
    <dbReference type="NCBI Taxonomy" id="53972"/>
    <lineage>
        <taxon>Bacteria</taxon>
        <taxon>Bacillati</taxon>
        <taxon>Actinomycetota</taxon>
        <taxon>Actinomycetes</taxon>
        <taxon>Mycobacteriales</taxon>
        <taxon>Nocardiaceae</taxon>
        <taxon>Rhodococcoides</taxon>
    </lineage>
</organism>